<dbReference type="Proteomes" id="UP000198508">
    <property type="component" value="Unassembled WGS sequence"/>
</dbReference>
<dbReference type="InterPro" id="IPR001789">
    <property type="entry name" value="Sig_transdc_resp-reg_receiver"/>
</dbReference>
<reference evidence="10" key="1">
    <citation type="submission" date="2016-10" db="EMBL/GenBank/DDBJ databases">
        <authorList>
            <person name="Varghese N."/>
            <person name="Submissions S."/>
        </authorList>
    </citation>
    <scope>NUCLEOTIDE SEQUENCE [LARGE SCALE GENOMIC DNA]</scope>
    <source>
        <strain evidence="10">NLAE-zl-G277</strain>
    </source>
</reference>
<keyword evidence="3" id="KW-0238">DNA-binding</keyword>
<sequence length="529" mass="59875">MYKILIADDEGIVTDSLQYIIEKNFGSECQVAIAKNGRQAIEVAESFQPDMALLDIQMPGINGLKAMEEIRAQNPRVKTLILTAYDNFDYAKEALRLGAVDYLMKPINKKVIVERLTGMMHTIDQERQKRRDDLLVKEKMEAVIPIIENGFVISLIIQNEYEDSGEQYRSLLNLEEDYGIIMALEWGNAREGAAMGNPVGSGVLAHKYYGKMSELVKVYFRAFVSGIMGNKMICVIPAVEPNLEYAARLQLIEKARSLVTSLKHAVGIDFKAGIGTVRPWEDMFDSYQEALNALRHGMRNVNHIDDLVVKDNREKQKQLMEQMVLKAVSMGMEHEARQEATVFAGWVFKNQASALEEEKLQLMEMLLLARRMVQDQGGAPVRDQELLSALLAAGDEETARQKFVAAMVELAQAVVIKNQEPDGIITRAQDYIRQNFRKDISLEEVARAVGISPYYFSKLFKEEAGMNFTEYLTGIRIETAKRLLSERELSIKQVCVDSGYANPNYFSRIFKKWVGITPTEFRDGVGEDH</sequence>
<keyword evidence="10" id="KW-1185">Reference proteome</keyword>
<name>A0A1I0F7U0_9FIRM</name>
<feature type="modified residue" description="4-aspartylphosphate" evidence="6">
    <location>
        <position position="55"/>
    </location>
</feature>
<dbReference type="Pfam" id="PF00072">
    <property type="entry name" value="Response_reg"/>
    <property type="match status" value="1"/>
</dbReference>
<dbReference type="PANTHER" id="PTHR43280">
    <property type="entry name" value="ARAC-FAMILY TRANSCRIPTIONAL REGULATOR"/>
    <property type="match status" value="1"/>
</dbReference>
<dbReference type="GO" id="GO:0043565">
    <property type="term" value="F:sequence-specific DNA binding"/>
    <property type="evidence" value="ECO:0007669"/>
    <property type="project" value="InterPro"/>
</dbReference>
<organism evidence="9 10">
    <name type="scientific">Enterocloster lavalensis</name>
    <dbReference type="NCBI Taxonomy" id="460384"/>
    <lineage>
        <taxon>Bacteria</taxon>
        <taxon>Bacillati</taxon>
        <taxon>Bacillota</taxon>
        <taxon>Clostridia</taxon>
        <taxon>Lachnospirales</taxon>
        <taxon>Lachnospiraceae</taxon>
        <taxon>Enterocloster</taxon>
    </lineage>
</organism>
<dbReference type="InterPro" id="IPR020449">
    <property type="entry name" value="Tscrpt_reg_AraC-type_HTH"/>
</dbReference>
<dbReference type="InterPro" id="IPR009057">
    <property type="entry name" value="Homeodomain-like_sf"/>
</dbReference>
<dbReference type="InterPro" id="IPR011006">
    <property type="entry name" value="CheY-like_superfamily"/>
</dbReference>
<dbReference type="SMART" id="SM00448">
    <property type="entry name" value="REC"/>
    <property type="match status" value="1"/>
</dbReference>
<comment type="function">
    <text evidence="5">May play the central regulatory role in sporulation. It may be an element of the effector pathway responsible for the activation of sporulation genes in response to nutritional stress. Spo0A may act in concert with spo0H (a sigma factor) to control the expression of some genes that are critical to the sporulation process.</text>
</comment>
<dbReference type="Gene3D" id="1.10.10.60">
    <property type="entry name" value="Homeodomain-like"/>
    <property type="match status" value="2"/>
</dbReference>
<keyword evidence="4" id="KW-0804">Transcription</keyword>
<dbReference type="GO" id="GO:0003700">
    <property type="term" value="F:DNA-binding transcription factor activity"/>
    <property type="evidence" value="ECO:0007669"/>
    <property type="project" value="InterPro"/>
</dbReference>
<dbReference type="PROSITE" id="PS01124">
    <property type="entry name" value="HTH_ARAC_FAMILY_2"/>
    <property type="match status" value="1"/>
</dbReference>
<evidence type="ECO:0000256" key="6">
    <source>
        <dbReference type="PROSITE-ProRule" id="PRU00169"/>
    </source>
</evidence>
<dbReference type="SUPFAM" id="SSF46689">
    <property type="entry name" value="Homeodomain-like"/>
    <property type="match status" value="2"/>
</dbReference>
<dbReference type="Pfam" id="PF17853">
    <property type="entry name" value="GGDEF_2"/>
    <property type="match status" value="1"/>
</dbReference>
<accession>A0A1I0F7U0</accession>
<dbReference type="GeneID" id="93278044"/>
<dbReference type="PROSITE" id="PS50110">
    <property type="entry name" value="RESPONSE_REGULATORY"/>
    <property type="match status" value="1"/>
</dbReference>
<evidence type="ECO:0000256" key="2">
    <source>
        <dbReference type="ARBA" id="ARBA00023015"/>
    </source>
</evidence>
<protein>
    <recommendedName>
        <fullName evidence="1">Stage 0 sporulation protein A homolog</fullName>
    </recommendedName>
</protein>
<feature type="domain" description="Response regulatory" evidence="8">
    <location>
        <begin position="3"/>
        <end position="120"/>
    </location>
</feature>
<keyword evidence="6" id="KW-0597">Phosphoprotein</keyword>
<dbReference type="InterPro" id="IPR041522">
    <property type="entry name" value="CdaR_GGDEF"/>
</dbReference>
<dbReference type="SMART" id="SM00342">
    <property type="entry name" value="HTH_ARAC"/>
    <property type="match status" value="1"/>
</dbReference>
<evidence type="ECO:0000259" key="8">
    <source>
        <dbReference type="PROSITE" id="PS50110"/>
    </source>
</evidence>
<dbReference type="InterPro" id="IPR018060">
    <property type="entry name" value="HTH_AraC"/>
</dbReference>
<dbReference type="RefSeq" id="WP_092362775.1">
    <property type="nucleotide sequence ID" value="NZ_CAKXUV010000008.1"/>
</dbReference>
<evidence type="ECO:0000313" key="10">
    <source>
        <dbReference type="Proteomes" id="UP000198508"/>
    </source>
</evidence>
<dbReference type="EMBL" id="FOIM01000008">
    <property type="protein sequence ID" value="SET54148.1"/>
    <property type="molecule type" value="Genomic_DNA"/>
</dbReference>
<dbReference type="CDD" id="cd17536">
    <property type="entry name" value="REC_YesN-like"/>
    <property type="match status" value="1"/>
</dbReference>
<dbReference type="Gene3D" id="3.40.50.2300">
    <property type="match status" value="1"/>
</dbReference>
<dbReference type="Pfam" id="PF12833">
    <property type="entry name" value="HTH_18"/>
    <property type="match status" value="1"/>
</dbReference>
<evidence type="ECO:0000313" key="9">
    <source>
        <dbReference type="EMBL" id="SET54148.1"/>
    </source>
</evidence>
<dbReference type="SUPFAM" id="SSF52172">
    <property type="entry name" value="CheY-like"/>
    <property type="match status" value="1"/>
</dbReference>
<evidence type="ECO:0000256" key="3">
    <source>
        <dbReference type="ARBA" id="ARBA00023125"/>
    </source>
</evidence>
<gene>
    <name evidence="9" type="ORF">SAMN05216313_10844</name>
</gene>
<evidence type="ECO:0000256" key="1">
    <source>
        <dbReference type="ARBA" id="ARBA00018672"/>
    </source>
</evidence>
<evidence type="ECO:0000256" key="5">
    <source>
        <dbReference type="ARBA" id="ARBA00024867"/>
    </source>
</evidence>
<dbReference type="PROSITE" id="PS00041">
    <property type="entry name" value="HTH_ARAC_FAMILY_1"/>
    <property type="match status" value="1"/>
</dbReference>
<evidence type="ECO:0000256" key="4">
    <source>
        <dbReference type="ARBA" id="ARBA00023163"/>
    </source>
</evidence>
<dbReference type="GO" id="GO:0000160">
    <property type="term" value="P:phosphorelay signal transduction system"/>
    <property type="evidence" value="ECO:0007669"/>
    <property type="project" value="InterPro"/>
</dbReference>
<dbReference type="PANTHER" id="PTHR43280:SF2">
    <property type="entry name" value="HTH-TYPE TRANSCRIPTIONAL REGULATOR EXSA"/>
    <property type="match status" value="1"/>
</dbReference>
<dbReference type="STRING" id="460384.SAMN05216313_10844"/>
<proteinExistence type="predicted"/>
<keyword evidence="2" id="KW-0805">Transcription regulation</keyword>
<dbReference type="InterPro" id="IPR018062">
    <property type="entry name" value="HTH_AraC-typ_CS"/>
</dbReference>
<feature type="domain" description="HTH araC/xylS-type" evidence="7">
    <location>
        <begin position="426"/>
        <end position="524"/>
    </location>
</feature>
<dbReference type="AlphaFoldDB" id="A0A1I0F7U0"/>
<dbReference type="PRINTS" id="PR00032">
    <property type="entry name" value="HTHARAC"/>
</dbReference>
<evidence type="ECO:0000259" key="7">
    <source>
        <dbReference type="PROSITE" id="PS01124"/>
    </source>
</evidence>